<accession>A0A816VR58</accession>
<dbReference type="Proteomes" id="UP000663887">
    <property type="component" value="Unassembled WGS sequence"/>
</dbReference>
<evidence type="ECO:0000256" key="1">
    <source>
        <dbReference type="SAM" id="MobiDB-lite"/>
    </source>
</evidence>
<name>A0A816VR58_9BILA</name>
<proteinExistence type="predicted"/>
<organism evidence="2 3">
    <name type="scientific">Rotaria magnacalcarata</name>
    <dbReference type="NCBI Taxonomy" id="392030"/>
    <lineage>
        <taxon>Eukaryota</taxon>
        <taxon>Metazoa</taxon>
        <taxon>Spiralia</taxon>
        <taxon>Gnathifera</taxon>
        <taxon>Rotifera</taxon>
        <taxon>Eurotatoria</taxon>
        <taxon>Bdelloidea</taxon>
        <taxon>Philodinida</taxon>
        <taxon>Philodinidae</taxon>
        <taxon>Rotaria</taxon>
    </lineage>
</organism>
<protein>
    <submittedName>
        <fullName evidence="2">Uncharacterized protein</fullName>
    </submittedName>
</protein>
<feature type="region of interest" description="Disordered" evidence="1">
    <location>
        <begin position="1"/>
        <end position="24"/>
    </location>
</feature>
<dbReference type="EMBL" id="CAJNRG010010509">
    <property type="protein sequence ID" value="CAF2123446.1"/>
    <property type="molecule type" value="Genomic_DNA"/>
</dbReference>
<evidence type="ECO:0000313" key="3">
    <source>
        <dbReference type="Proteomes" id="UP000663887"/>
    </source>
</evidence>
<evidence type="ECO:0000313" key="2">
    <source>
        <dbReference type="EMBL" id="CAF2123446.1"/>
    </source>
</evidence>
<gene>
    <name evidence="2" type="ORF">XDN619_LOCUS23226</name>
</gene>
<comment type="caution">
    <text evidence="2">The sequence shown here is derived from an EMBL/GenBank/DDBJ whole genome shotgun (WGS) entry which is preliminary data.</text>
</comment>
<dbReference type="AlphaFoldDB" id="A0A816VR58"/>
<feature type="compositionally biased region" description="Basic and acidic residues" evidence="1">
    <location>
        <begin position="307"/>
        <end position="321"/>
    </location>
</feature>
<sequence>MSDRTNDENSTSSASLDEATTDTSEMVLDEINHTTHDQDPITRALGDTNGFNLIEEPEIFIQPGNSQPYQDVASSLVVVNFIVENQPRELERNHDSSISSAIIDNEPDMTTLIQNANTYDNTASPINLYNAHDTLPVAVDDAEDEIQILTESNGVETAESPAQVEPNNGDIRNSRLEPIVVIDLTEDEVSELQSSAVVPPVLIDLTQDDNEEGMSSVFTSMKNKFRILEVQQTSHVLADENMNPSQNDPVADSAPIIEAPDRSMEVIDENLTIASVAVPSNETIDNRAQVSTTMLLPRAHKRSMSSIEKRQVDKNRTSERIKRCRKSTS</sequence>
<feature type="region of interest" description="Disordered" evidence="1">
    <location>
        <begin position="301"/>
        <end position="329"/>
    </location>
</feature>
<reference evidence="2" key="1">
    <citation type="submission" date="2021-02" db="EMBL/GenBank/DDBJ databases">
        <authorList>
            <person name="Nowell W R."/>
        </authorList>
    </citation>
    <scope>NUCLEOTIDE SEQUENCE</scope>
</reference>